<comment type="caution">
    <text evidence="2">The sequence shown here is derived from an EMBL/GenBank/DDBJ whole genome shotgun (WGS) entry which is preliminary data.</text>
</comment>
<dbReference type="OrthoDB" id="5428890at2759"/>
<organism evidence="2 3">
    <name type="scientific">Cryphonectria parasitica (strain ATCC 38755 / EP155)</name>
    <dbReference type="NCBI Taxonomy" id="660469"/>
    <lineage>
        <taxon>Eukaryota</taxon>
        <taxon>Fungi</taxon>
        <taxon>Dikarya</taxon>
        <taxon>Ascomycota</taxon>
        <taxon>Pezizomycotina</taxon>
        <taxon>Sordariomycetes</taxon>
        <taxon>Sordariomycetidae</taxon>
        <taxon>Diaporthales</taxon>
        <taxon>Cryphonectriaceae</taxon>
        <taxon>Cryphonectria-Endothia species complex</taxon>
        <taxon>Cryphonectria</taxon>
    </lineage>
</organism>
<keyword evidence="1" id="KW-1133">Transmembrane helix</keyword>
<evidence type="ECO:0000313" key="3">
    <source>
        <dbReference type="Proteomes" id="UP000803844"/>
    </source>
</evidence>
<reference evidence="2" key="1">
    <citation type="journal article" date="2020" name="Phytopathology">
        <title>Genome sequence of the chestnut blight fungus Cryphonectria parasitica EP155: A fundamental resource for an archetypical invasive plant pathogen.</title>
        <authorList>
            <person name="Crouch J.A."/>
            <person name="Dawe A."/>
            <person name="Aerts A."/>
            <person name="Barry K."/>
            <person name="Churchill A.C.L."/>
            <person name="Grimwood J."/>
            <person name="Hillman B."/>
            <person name="Milgroom M.G."/>
            <person name="Pangilinan J."/>
            <person name="Smith M."/>
            <person name="Salamov A."/>
            <person name="Schmutz J."/>
            <person name="Yadav J."/>
            <person name="Grigoriev I.V."/>
            <person name="Nuss D."/>
        </authorList>
    </citation>
    <scope>NUCLEOTIDE SEQUENCE</scope>
    <source>
        <strain evidence="2">EP155</strain>
    </source>
</reference>
<name>A0A9P4XWC3_CRYP1</name>
<dbReference type="EMBL" id="MU032351">
    <property type="protein sequence ID" value="KAF3761980.1"/>
    <property type="molecule type" value="Genomic_DNA"/>
</dbReference>
<keyword evidence="3" id="KW-1185">Reference proteome</keyword>
<accession>A0A9P4XWC3</accession>
<feature type="transmembrane region" description="Helical" evidence="1">
    <location>
        <begin position="291"/>
        <end position="312"/>
    </location>
</feature>
<dbReference type="Proteomes" id="UP000803844">
    <property type="component" value="Unassembled WGS sequence"/>
</dbReference>
<keyword evidence="1" id="KW-0472">Membrane</keyword>
<evidence type="ECO:0000313" key="2">
    <source>
        <dbReference type="EMBL" id="KAF3761980.1"/>
    </source>
</evidence>
<keyword evidence="1" id="KW-0812">Transmembrane</keyword>
<gene>
    <name evidence="2" type="ORF">M406DRAFT_265359</name>
</gene>
<proteinExistence type="predicted"/>
<protein>
    <submittedName>
        <fullName evidence="2">Uncharacterized protein</fullName>
    </submittedName>
</protein>
<dbReference type="GeneID" id="63834856"/>
<dbReference type="AlphaFoldDB" id="A0A9P4XWC3"/>
<dbReference type="RefSeq" id="XP_040772959.1">
    <property type="nucleotide sequence ID" value="XM_040917727.1"/>
</dbReference>
<sequence>MAATTWILSSPLPTAIQLDIAQSFWCSTDNNLESFFIYYTDQCKIVYYAFDCKIPLKTHDEITFIAKLLRKDLSRSYFLDLLQTRSPGYNVEAVGGAIDLVVRLMTMMDVGRFPPTSFSGRHSITWDNGTLKDFLHEKLPKQTRRSHDGIRLDTSLTVRHLDRIGGLSVKLTTNLADHLLLRPEKDEVFVFHHASFLLSQKGDLFPAGLVEETLSTLALLFPKGDVEVQKWYDRQGNDNLLDRAVLSCDQRHRDIEDFQYWHDPLVTLLQRFEHPRHINLRRAWFDRRDGAHWYSLWAAITLTVFFGLLQSIEGGIQTYRSYMSN</sequence>
<evidence type="ECO:0000256" key="1">
    <source>
        <dbReference type="SAM" id="Phobius"/>
    </source>
</evidence>